<dbReference type="InterPro" id="IPR011040">
    <property type="entry name" value="Sialidase"/>
</dbReference>
<dbReference type="PANTHER" id="PTHR38792">
    <property type="entry name" value="BNR/ASP-BOX REPEAT DOMAIN PROTEIN (AFU_ORTHOLOGUE AFUA_7G06430)-RELATED"/>
    <property type="match status" value="1"/>
</dbReference>
<dbReference type="CDD" id="cd15482">
    <property type="entry name" value="Sialidase_non-viral"/>
    <property type="match status" value="1"/>
</dbReference>
<dbReference type="Gene3D" id="2.60.120.560">
    <property type="entry name" value="Exo-inulinase, domain 1"/>
    <property type="match status" value="2"/>
</dbReference>
<feature type="signal peptide" evidence="1">
    <location>
        <begin position="1"/>
        <end position="29"/>
    </location>
</feature>
<feature type="chain" id="PRO_5036217866" description="Sialidase domain-containing protein" evidence="1">
    <location>
        <begin position="30"/>
        <end position="765"/>
    </location>
</feature>
<keyword evidence="1" id="KW-0732">Signal</keyword>
<reference evidence="4 5" key="1">
    <citation type="submission" date="2020-05" db="EMBL/GenBank/DDBJ databases">
        <title>Genome sequence of Kribbella sandramycini ATCC 39419.</title>
        <authorList>
            <person name="Maclea K.S."/>
            <person name="Fair J.L."/>
        </authorList>
    </citation>
    <scope>NUCLEOTIDE SEQUENCE [LARGE SCALE GENOMIC DNA]</scope>
    <source>
        <strain evidence="4 5">ATCC 39419</strain>
    </source>
</reference>
<gene>
    <name evidence="3" type="ORF">HNR71_006091</name>
    <name evidence="4" type="ORF">HPO96_34205</name>
</gene>
<organism evidence="4 5">
    <name type="scientific">Kribbella sandramycini</name>
    <dbReference type="NCBI Taxonomy" id="60450"/>
    <lineage>
        <taxon>Bacteria</taxon>
        <taxon>Bacillati</taxon>
        <taxon>Actinomycetota</taxon>
        <taxon>Actinomycetes</taxon>
        <taxon>Propionibacteriales</taxon>
        <taxon>Kribbellaceae</taxon>
        <taxon>Kribbella</taxon>
    </lineage>
</organism>
<evidence type="ECO:0000313" key="5">
    <source>
        <dbReference type="Proteomes" id="UP000534306"/>
    </source>
</evidence>
<name>A0A7Y4L6L2_9ACTN</name>
<evidence type="ECO:0000313" key="6">
    <source>
        <dbReference type="Proteomes" id="UP000553957"/>
    </source>
</evidence>
<comment type="caution">
    <text evidence="4">The sequence shown here is derived from an EMBL/GenBank/DDBJ whole genome shotgun (WGS) entry which is preliminary data.</text>
</comment>
<evidence type="ECO:0000256" key="1">
    <source>
        <dbReference type="SAM" id="SignalP"/>
    </source>
</evidence>
<keyword evidence="5" id="KW-1185">Reference proteome</keyword>
<dbReference type="Gene3D" id="2.120.10.10">
    <property type="match status" value="1"/>
</dbReference>
<evidence type="ECO:0000259" key="2">
    <source>
        <dbReference type="Pfam" id="PF13088"/>
    </source>
</evidence>
<evidence type="ECO:0000313" key="3">
    <source>
        <dbReference type="EMBL" id="MBB6570454.1"/>
    </source>
</evidence>
<accession>A0A7Y4L6L2</accession>
<dbReference type="PANTHER" id="PTHR38792:SF3">
    <property type="entry name" value="BNR_ASP-BOX REPEAT DOMAIN PROTEIN (AFU_ORTHOLOGUE AFUA_7G06430)-RELATED"/>
    <property type="match status" value="1"/>
</dbReference>
<dbReference type="SUPFAM" id="SSF50939">
    <property type="entry name" value="Sialidases"/>
    <property type="match status" value="1"/>
</dbReference>
<dbReference type="EMBL" id="JACHKF010000001">
    <property type="protein sequence ID" value="MBB6570454.1"/>
    <property type="molecule type" value="Genomic_DNA"/>
</dbReference>
<protein>
    <recommendedName>
        <fullName evidence="2">Sialidase domain-containing protein</fullName>
    </recommendedName>
</protein>
<evidence type="ECO:0000313" key="4">
    <source>
        <dbReference type="EMBL" id="NOL45314.1"/>
    </source>
</evidence>
<dbReference type="InterPro" id="IPR036278">
    <property type="entry name" value="Sialidase_sf"/>
</dbReference>
<dbReference type="RefSeq" id="WP_171678592.1">
    <property type="nucleotide sequence ID" value="NZ_BAAAGT010000017.1"/>
</dbReference>
<reference evidence="3 6" key="2">
    <citation type="submission" date="2020-08" db="EMBL/GenBank/DDBJ databases">
        <title>Sequencing the genomes of 1000 actinobacteria strains.</title>
        <authorList>
            <person name="Klenk H.-P."/>
        </authorList>
    </citation>
    <scope>NUCLEOTIDE SEQUENCE [LARGE SCALE GENOMIC DNA]</scope>
    <source>
        <strain evidence="3 6">DSM 15626</strain>
    </source>
</reference>
<feature type="domain" description="Sialidase" evidence="2">
    <location>
        <begin position="84"/>
        <end position="221"/>
    </location>
</feature>
<dbReference type="Pfam" id="PF13088">
    <property type="entry name" value="BNR_2"/>
    <property type="match status" value="1"/>
</dbReference>
<dbReference type="Proteomes" id="UP000534306">
    <property type="component" value="Unassembled WGS sequence"/>
</dbReference>
<sequence length="765" mass="79710">MRLNKWSRRLLIGVLAFVLSLATSVVASANDPGYQLHTFTNPDERGLAARVIRLQHAGAQNGTLISTFEHWIPNGFPTVPYLIKRSVDDGATWSTIATLEDGETGAGRPWPVKWTPTLLELPAAAGGFPAGTLLMVGLVWNPFSGQAELQLWRSTNQGVNWTYGGVIQSGGKFYEPFLYIDGAGRVVVVFADERQHPTFNQKVVQITSADGGTTWSPVQNVLANGNGVDRPGMAVVTKLPDNTYRMVFEVCGVGTPGCQVRIKQSADGANWGSPTDYGTRPEADGRFLTSGPYVTWAPGDTPAGQLIVSGAGTWRTVDNQIFGPENYQTLFVSYDLGATWHRMPTPFRPAGNYPEKGPCAEPDGTNWSGTLLPSADGSSIRWMTSGPRAGSIQCNAWTQAANVGTIPRSDTFASGNGPGWINYGGAWGVSSGAYRETSGGGSGTKSLTGSTGWTNYTVAADVTQSSSGGDAGVLFRVTNPNIGTDAHRGYYAGIGVGGTLFIGKQDYNYSTLGAVPVTGGVTTGTAYRVTVTAKGSQLTATVRPAGASTPVTTLTVNDSSFLTGQVGIRNLDTAAAFDNFTVDAIAAPNLPASATFGTDEAGWIPYGGAWQVAGGTYQQTSTASEAKSLIGRATWSNYTTRADVSIGGSTGDAGVLFRASNPGVGTDKLRGYYAGISTGGNLFIGKQNQNYTTLGITPISGGVTANSFYRVSLGGSGSSLTATVTPPGGGAALAALTVTDATFTAGLAGVRTFDDSAQFDNVSIT</sequence>
<dbReference type="Proteomes" id="UP000553957">
    <property type="component" value="Unassembled WGS sequence"/>
</dbReference>
<proteinExistence type="predicted"/>
<dbReference type="EMBL" id="JABJRC010000011">
    <property type="protein sequence ID" value="NOL45314.1"/>
    <property type="molecule type" value="Genomic_DNA"/>
</dbReference>
<dbReference type="AlphaFoldDB" id="A0A7Y4L6L2"/>